<feature type="domain" description="F-box" evidence="1">
    <location>
        <begin position="138"/>
        <end position="183"/>
    </location>
</feature>
<reference evidence="2" key="2">
    <citation type="submission" date="2020-05" db="EMBL/GenBank/DDBJ databases">
        <authorList>
            <person name="Kim H.-S."/>
            <person name="Proctor R.H."/>
            <person name="Brown D.W."/>
        </authorList>
    </citation>
    <scope>NUCLEOTIDE SEQUENCE</scope>
    <source>
        <strain evidence="2">NRRL 22465</strain>
    </source>
</reference>
<proteinExistence type="predicted"/>
<evidence type="ECO:0000313" key="2">
    <source>
        <dbReference type="EMBL" id="KAF4973971.1"/>
    </source>
</evidence>
<dbReference type="InterPro" id="IPR001810">
    <property type="entry name" value="F-box_dom"/>
</dbReference>
<dbReference type="AlphaFoldDB" id="A0A8H4XGV7"/>
<dbReference type="OrthoDB" id="3692147at2759"/>
<dbReference type="PROSITE" id="PS50181">
    <property type="entry name" value="FBOX"/>
    <property type="match status" value="1"/>
</dbReference>
<dbReference type="Proteomes" id="UP000635477">
    <property type="component" value="Unassembled WGS sequence"/>
</dbReference>
<dbReference type="SUPFAM" id="SSF81383">
    <property type="entry name" value="F-box domain"/>
    <property type="match status" value="1"/>
</dbReference>
<comment type="caution">
    <text evidence="2">The sequence shown here is derived from an EMBL/GenBank/DDBJ whole genome shotgun (WGS) entry which is preliminary data.</text>
</comment>
<accession>A0A8H4XGV7</accession>
<dbReference type="InterPro" id="IPR036047">
    <property type="entry name" value="F-box-like_dom_sf"/>
</dbReference>
<dbReference type="Gene3D" id="1.20.1280.50">
    <property type="match status" value="1"/>
</dbReference>
<evidence type="ECO:0000259" key="1">
    <source>
        <dbReference type="PROSITE" id="PS50181"/>
    </source>
</evidence>
<dbReference type="EMBL" id="JABEYC010000821">
    <property type="protein sequence ID" value="KAF4973971.1"/>
    <property type="molecule type" value="Genomic_DNA"/>
</dbReference>
<protein>
    <recommendedName>
        <fullName evidence="1">F-box domain-containing protein</fullName>
    </recommendedName>
</protein>
<gene>
    <name evidence="2" type="ORF">FZEAL_9078</name>
</gene>
<name>A0A8H4XGV7_9HYPO</name>
<organism evidence="2 3">
    <name type="scientific">Fusarium zealandicum</name>
    <dbReference type="NCBI Taxonomy" id="1053134"/>
    <lineage>
        <taxon>Eukaryota</taxon>
        <taxon>Fungi</taxon>
        <taxon>Dikarya</taxon>
        <taxon>Ascomycota</taxon>
        <taxon>Pezizomycotina</taxon>
        <taxon>Sordariomycetes</taxon>
        <taxon>Hypocreomycetidae</taxon>
        <taxon>Hypocreales</taxon>
        <taxon>Nectriaceae</taxon>
        <taxon>Fusarium</taxon>
        <taxon>Fusarium staphyleae species complex</taxon>
    </lineage>
</organism>
<dbReference type="Pfam" id="PF00646">
    <property type="entry name" value="F-box"/>
    <property type="match status" value="1"/>
</dbReference>
<sequence length="565" mass="63340">MADIDALPSPWRMAPRPLLTSLIDLPIFSLHSQKAYTIPMLGWSTSPALPRSSVQSGSLDRSSKATTSHLQRCGRNCKAHVLNLVKWIRKGDQSRTESTDSTTNPDSHVCASIALDKPPAHGILGSSTTKSTKLERLPSGLLQLPEELQLELMGHLPLGSLYCLRQTCRDFRRLADDYSFKELHAEFSGPRIEGSRIAPARLHEWWDIRKMIARDSFCGDCAYVAQSGVLAWRMSRLYEPMYCSGCKREHPALFFPLDQRRTKAQGGGLCLGLLGHFSICSHKRLSGRFVGPWVYPGEIVCRSKQHSPLQFADSIHPAETPRILSFPDSLAGNFSTRRTFYMLHLNHTSHISIDSIRQSLGSAGVPGCQELCKHVSLQTPGLLDCLQSDRCTCFPSAGLAAYPSGGFADSLCENHTFTCRHCAATYRWTRKHGKGMYTSYVVLDMTFSAFTCGPVSIGWLANLDYERFSDQASRANKHPALDESSRHILWCTTPGCATGSGIRWLTMAKTFVRETARRGPGSWALENDILEFSRIHAFSLEYELFYNFRRTNPRQVEEYSYIWQG</sequence>
<keyword evidence="3" id="KW-1185">Reference proteome</keyword>
<evidence type="ECO:0000313" key="3">
    <source>
        <dbReference type="Proteomes" id="UP000635477"/>
    </source>
</evidence>
<reference evidence="2" key="1">
    <citation type="journal article" date="2020" name="BMC Genomics">
        <title>Correction to: Identification and distribution of gene clusters required for synthesis of sphingolipid metabolism inhibitors in diverse species of the filamentous fungus Fusarium.</title>
        <authorList>
            <person name="Kim H.S."/>
            <person name="Lohmar J.M."/>
            <person name="Busman M."/>
            <person name="Brown D.W."/>
            <person name="Naumann T.A."/>
            <person name="Divon H.H."/>
            <person name="Lysoe E."/>
            <person name="Uhlig S."/>
            <person name="Proctor R.H."/>
        </authorList>
    </citation>
    <scope>NUCLEOTIDE SEQUENCE</scope>
    <source>
        <strain evidence="2">NRRL 22465</strain>
    </source>
</reference>